<evidence type="ECO:0000256" key="1">
    <source>
        <dbReference type="SAM" id="Phobius"/>
    </source>
</evidence>
<dbReference type="InParanoid" id="B4N3R2"/>
<evidence type="ECO:0000313" key="3">
    <source>
        <dbReference type="Proteomes" id="UP000007798"/>
    </source>
</evidence>
<dbReference type="eggNOG" id="ENOG502S9JV">
    <property type="taxonomic scope" value="Eukaryota"/>
</dbReference>
<evidence type="ECO:0000313" key="2">
    <source>
        <dbReference type="EMBL" id="EDW79267.2"/>
    </source>
</evidence>
<dbReference type="Pfam" id="PF07841">
    <property type="entry name" value="DM4_12"/>
    <property type="match status" value="1"/>
</dbReference>
<proteinExistence type="predicted"/>
<dbReference type="InterPro" id="IPR006631">
    <property type="entry name" value="DM4_12"/>
</dbReference>
<accession>B4N3R2</accession>
<keyword evidence="1" id="KW-1133">Transmembrane helix</keyword>
<dbReference type="HOGENOM" id="CLU_053597_0_0_1"/>
<dbReference type="SMART" id="SM00718">
    <property type="entry name" value="DM4_12"/>
    <property type="match status" value="1"/>
</dbReference>
<dbReference type="PANTHER" id="PTHR21398">
    <property type="entry name" value="AGAP007094-PA"/>
    <property type="match status" value="1"/>
</dbReference>
<gene>
    <name evidence="2" type="primary">Dwil\GK13171</name>
    <name evidence="2" type="ORF">Dwil_GK13171</name>
</gene>
<dbReference type="AlphaFoldDB" id="B4N3R2"/>
<dbReference type="Proteomes" id="UP000007798">
    <property type="component" value="Unassembled WGS sequence"/>
</dbReference>
<keyword evidence="1" id="KW-0472">Membrane</keyword>
<keyword evidence="3" id="KW-1185">Reference proteome</keyword>
<dbReference type="OrthoDB" id="6358587at2759"/>
<dbReference type="PANTHER" id="PTHR21398:SF11">
    <property type="entry name" value="HDC15381-RELATED"/>
    <property type="match status" value="1"/>
</dbReference>
<organism evidence="2 3">
    <name type="scientific">Drosophila willistoni</name>
    <name type="common">Fruit fly</name>
    <dbReference type="NCBI Taxonomy" id="7260"/>
    <lineage>
        <taxon>Eukaryota</taxon>
        <taxon>Metazoa</taxon>
        <taxon>Ecdysozoa</taxon>
        <taxon>Arthropoda</taxon>
        <taxon>Hexapoda</taxon>
        <taxon>Insecta</taxon>
        <taxon>Pterygota</taxon>
        <taxon>Neoptera</taxon>
        <taxon>Endopterygota</taxon>
        <taxon>Diptera</taxon>
        <taxon>Brachycera</taxon>
        <taxon>Muscomorpha</taxon>
        <taxon>Ephydroidea</taxon>
        <taxon>Drosophilidae</taxon>
        <taxon>Drosophila</taxon>
        <taxon>Sophophora</taxon>
    </lineage>
</organism>
<dbReference type="EMBL" id="CH964095">
    <property type="protein sequence ID" value="EDW79267.2"/>
    <property type="molecule type" value="Genomic_DNA"/>
</dbReference>
<reference evidence="2 3" key="1">
    <citation type="journal article" date="2007" name="Nature">
        <title>Evolution of genes and genomes on the Drosophila phylogeny.</title>
        <authorList>
            <consortium name="Drosophila 12 Genomes Consortium"/>
            <person name="Clark A.G."/>
            <person name="Eisen M.B."/>
            <person name="Smith D.R."/>
            <person name="Bergman C.M."/>
            <person name="Oliver B."/>
            <person name="Markow T.A."/>
            <person name="Kaufman T.C."/>
            <person name="Kellis M."/>
            <person name="Gelbart W."/>
            <person name="Iyer V.N."/>
            <person name="Pollard D.A."/>
            <person name="Sackton T.B."/>
            <person name="Larracuente A.M."/>
            <person name="Singh N.D."/>
            <person name="Abad J.P."/>
            <person name="Abt D.N."/>
            <person name="Adryan B."/>
            <person name="Aguade M."/>
            <person name="Akashi H."/>
            <person name="Anderson W.W."/>
            <person name="Aquadro C.F."/>
            <person name="Ardell D.H."/>
            <person name="Arguello R."/>
            <person name="Artieri C.G."/>
            <person name="Barbash D.A."/>
            <person name="Barker D."/>
            <person name="Barsanti P."/>
            <person name="Batterham P."/>
            <person name="Batzoglou S."/>
            <person name="Begun D."/>
            <person name="Bhutkar A."/>
            <person name="Blanco E."/>
            <person name="Bosak S.A."/>
            <person name="Bradley R.K."/>
            <person name="Brand A.D."/>
            <person name="Brent M.R."/>
            <person name="Brooks A.N."/>
            <person name="Brown R.H."/>
            <person name="Butlin R.K."/>
            <person name="Caggese C."/>
            <person name="Calvi B.R."/>
            <person name="Bernardo de Carvalho A."/>
            <person name="Caspi A."/>
            <person name="Castrezana S."/>
            <person name="Celniker S.E."/>
            <person name="Chang J.L."/>
            <person name="Chapple C."/>
            <person name="Chatterji S."/>
            <person name="Chinwalla A."/>
            <person name="Civetta A."/>
            <person name="Clifton S.W."/>
            <person name="Comeron J.M."/>
            <person name="Costello J.C."/>
            <person name="Coyne J.A."/>
            <person name="Daub J."/>
            <person name="David R.G."/>
            <person name="Delcher A.L."/>
            <person name="Delehaunty K."/>
            <person name="Do C.B."/>
            <person name="Ebling H."/>
            <person name="Edwards K."/>
            <person name="Eickbush T."/>
            <person name="Evans J.D."/>
            <person name="Filipski A."/>
            <person name="Findeiss S."/>
            <person name="Freyhult E."/>
            <person name="Fulton L."/>
            <person name="Fulton R."/>
            <person name="Garcia A.C."/>
            <person name="Gardiner A."/>
            <person name="Garfield D.A."/>
            <person name="Garvin B.E."/>
            <person name="Gibson G."/>
            <person name="Gilbert D."/>
            <person name="Gnerre S."/>
            <person name="Godfrey J."/>
            <person name="Good R."/>
            <person name="Gotea V."/>
            <person name="Gravely B."/>
            <person name="Greenberg A.J."/>
            <person name="Griffiths-Jones S."/>
            <person name="Gross S."/>
            <person name="Guigo R."/>
            <person name="Gustafson E.A."/>
            <person name="Haerty W."/>
            <person name="Hahn M.W."/>
            <person name="Halligan D.L."/>
            <person name="Halpern A.L."/>
            <person name="Halter G.M."/>
            <person name="Han M.V."/>
            <person name="Heger A."/>
            <person name="Hillier L."/>
            <person name="Hinrichs A.S."/>
            <person name="Holmes I."/>
            <person name="Hoskins R.A."/>
            <person name="Hubisz M.J."/>
            <person name="Hultmark D."/>
            <person name="Huntley M.A."/>
            <person name="Jaffe D.B."/>
            <person name="Jagadeeshan S."/>
            <person name="Jeck W.R."/>
            <person name="Johnson J."/>
            <person name="Jones C.D."/>
            <person name="Jordan W.C."/>
            <person name="Karpen G.H."/>
            <person name="Kataoka E."/>
            <person name="Keightley P.D."/>
            <person name="Kheradpour P."/>
            <person name="Kirkness E.F."/>
            <person name="Koerich L.B."/>
            <person name="Kristiansen K."/>
            <person name="Kudrna D."/>
            <person name="Kulathinal R.J."/>
            <person name="Kumar S."/>
            <person name="Kwok R."/>
            <person name="Lander E."/>
            <person name="Langley C.H."/>
            <person name="Lapoint R."/>
            <person name="Lazzaro B.P."/>
            <person name="Lee S.J."/>
            <person name="Levesque L."/>
            <person name="Li R."/>
            <person name="Lin C.F."/>
            <person name="Lin M.F."/>
            <person name="Lindblad-Toh K."/>
            <person name="Llopart A."/>
            <person name="Long M."/>
            <person name="Low L."/>
            <person name="Lozovsky E."/>
            <person name="Lu J."/>
            <person name="Luo M."/>
            <person name="Machado C.A."/>
            <person name="Makalowski W."/>
            <person name="Marzo M."/>
            <person name="Matsuda M."/>
            <person name="Matzkin L."/>
            <person name="McAllister B."/>
            <person name="McBride C.S."/>
            <person name="McKernan B."/>
            <person name="McKernan K."/>
            <person name="Mendez-Lago M."/>
            <person name="Minx P."/>
            <person name="Mollenhauer M.U."/>
            <person name="Montooth K."/>
            <person name="Mount S.M."/>
            <person name="Mu X."/>
            <person name="Myers E."/>
            <person name="Negre B."/>
            <person name="Newfeld S."/>
            <person name="Nielsen R."/>
            <person name="Noor M.A."/>
            <person name="O'Grady P."/>
            <person name="Pachter L."/>
            <person name="Papaceit M."/>
            <person name="Parisi M.J."/>
            <person name="Parisi M."/>
            <person name="Parts L."/>
            <person name="Pedersen J.S."/>
            <person name="Pesole G."/>
            <person name="Phillippy A.M."/>
            <person name="Ponting C.P."/>
            <person name="Pop M."/>
            <person name="Porcelli D."/>
            <person name="Powell J.R."/>
            <person name="Prohaska S."/>
            <person name="Pruitt K."/>
            <person name="Puig M."/>
            <person name="Quesneville H."/>
            <person name="Ram K.R."/>
            <person name="Rand D."/>
            <person name="Rasmussen M.D."/>
            <person name="Reed L.K."/>
            <person name="Reenan R."/>
            <person name="Reily A."/>
            <person name="Remington K.A."/>
            <person name="Rieger T.T."/>
            <person name="Ritchie M.G."/>
            <person name="Robin C."/>
            <person name="Rogers Y.H."/>
            <person name="Rohde C."/>
            <person name="Rozas J."/>
            <person name="Rubenfield M.J."/>
            <person name="Ruiz A."/>
            <person name="Russo S."/>
            <person name="Salzberg S.L."/>
            <person name="Sanchez-Gracia A."/>
            <person name="Saranga D.J."/>
            <person name="Sato H."/>
            <person name="Schaeffer S.W."/>
            <person name="Schatz M.C."/>
            <person name="Schlenke T."/>
            <person name="Schwartz R."/>
            <person name="Segarra C."/>
            <person name="Singh R.S."/>
            <person name="Sirot L."/>
            <person name="Sirota M."/>
            <person name="Sisneros N.B."/>
            <person name="Smith C.D."/>
            <person name="Smith T.F."/>
            <person name="Spieth J."/>
            <person name="Stage D.E."/>
            <person name="Stark A."/>
            <person name="Stephan W."/>
            <person name="Strausberg R.L."/>
            <person name="Strempel S."/>
            <person name="Sturgill D."/>
            <person name="Sutton G."/>
            <person name="Sutton G.G."/>
            <person name="Tao W."/>
            <person name="Teichmann S."/>
            <person name="Tobari Y.N."/>
            <person name="Tomimura Y."/>
            <person name="Tsolas J.M."/>
            <person name="Valente V.L."/>
            <person name="Venter E."/>
            <person name="Venter J.C."/>
            <person name="Vicario S."/>
            <person name="Vieira F.G."/>
            <person name="Vilella A.J."/>
            <person name="Villasante A."/>
            <person name="Walenz B."/>
            <person name="Wang J."/>
            <person name="Wasserman M."/>
            <person name="Watts T."/>
            <person name="Wilson D."/>
            <person name="Wilson R.K."/>
            <person name="Wing R.A."/>
            <person name="Wolfner M.F."/>
            <person name="Wong A."/>
            <person name="Wong G.K."/>
            <person name="Wu C.I."/>
            <person name="Wu G."/>
            <person name="Yamamoto D."/>
            <person name="Yang H.P."/>
            <person name="Yang S.P."/>
            <person name="Yorke J.A."/>
            <person name="Yoshida K."/>
            <person name="Zdobnov E."/>
            <person name="Zhang P."/>
            <person name="Zhang Y."/>
            <person name="Zimin A.V."/>
            <person name="Baldwin J."/>
            <person name="Abdouelleil A."/>
            <person name="Abdulkadir J."/>
            <person name="Abebe A."/>
            <person name="Abera B."/>
            <person name="Abreu J."/>
            <person name="Acer S.C."/>
            <person name="Aftuck L."/>
            <person name="Alexander A."/>
            <person name="An P."/>
            <person name="Anderson E."/>
            <person name="Anderson S."/>
            <person name="Arachi H."/>
            <person name="Azer M."/>
            <person name="Bachantsang P."/>
            <person name="Barry A."/>
            <person name="Bayul T."/>
            <person name="Berlin A."/>
            <person name="Bessette D."/>
            <person name="Bloom T."/>
            <person name="Blye J."/>
            <person name="Boguslavskiy L."/>
            <person name="Bonnet C."/>
            <person name="Boukhgalter B."/>
            <person name="Bourzgui I."/>
            <person name="Brown A."/>
            <person name="Cahill P."/>
            <person name="Channer S."/>
            <person name="Cheshatsang Y."/>
            <person name="Chuda L."/>
            <person name="Citroen M."/>
            <person name="Collymore A."/>
            <person name="Cooke P."/>
            <person name="Costello M."/>
            <person name="D'Aco K."/>
            <person name="Daza R."/>
            <person name="De Haan G."/>
            <person name="DeGray S."/>
            <person name="DeMaso C."/>
            <person name="Dhargay N."/>
            <person name="Dooley K."/>
            <person name="Dooley E."/>
            <person name="Doricent M."/>
            <person name="Dorje P."/>
            <person name="Dorjee K."/>
            <person name="Dupes A."/>
            <person name="Elong R."/>
            <person name="Falk J."/>
            <person name="Farina A."/>
            <person name="Faro S."/>
            <person name="Ferguson D."/>
            <person name="Fisher S."/>
            <person name="Foley C.D."/>
            <person name="Franke A."/>
            <person name="Friedrich D."/>
            <person name="Gadbois L."/>
            <person name="Gearin G."/>
            <person name="Gearin C.R."/>
            <person name="Giannoukos G."/>
            <person name="Goode T."/>
            <person name="Graham J."/>
            <person name="Grandbois E."/>
            <person name="Grewal S."/>
            <person name="Gyaltsen K."/>
            <person name="Hafez N."/>
            <person name="Hagos B."/>
            <person name="Hall J."/>
            <person name="Henson C."/>
            <person name="Hollinger A."/>
            <person name="Honan T."/>
            <person name="Huard M.D."/>
            <person name="Hughes L."/>
            <person name="Hurhula B."/>
            <person name="Husby M.E."/>
            <person name="Kamat A."/>
            <person name="Kanga B."/>
            <person name="Kashin S."/>
            <person name="Khazanovich D."/>
            <person name="Kisner P."/>
            <person name="Lance K."/>
            <person name="Lara M."/>
            <person name="Lee W."/>
            <person name="Lennon N."/>
            <person name="Letendre F."/>
            <person name="LeVine R."/>
            <person name="Lipovsky A."/>
            <person name="Liu X."/>
            <person name="Liu J."/>
            <person name="Liu S."/>
            <person name="Lokyitsang T."/>
            <person name="Lokyitsang Y."/>
            <person name="Lubonja R."/>
            <person name="Lui A."/>
            <person name="MacDonald P."/>
            <person name="Magnisalis V."/>
            <person name="Maru K."/>
            <person name="Matthews C."/>
            <person name="McCusker W."/>
            <person name="McDonough S."/>
            <person name="Mehta T."/>
            <person name="Meldrim J."/>
            <person name="Meneus L."/>
            <person name="Mihai O."/>
            <person name="Mihalev A."/>
            <person name="Mihova T."/>
            <person name="Mittelman R."/>
            <person name="Mlenga V."/>
            <person name="Montmayeur A."/>
            <person name="Mulrain L."/>
            <person name="Navidi A."/>
            <person name="Naylor J."/>
            <person name="Negash T."/>
            <person name="Nguyen T."/>
            <person name="Nguyen N."/>
            <person name="Nicol R."/>
            <person name="Norbu C."/>
            <person name="Norbu N."/>
            <person name="Novod N."/>
            <person name="O'Neill B."/>
            <person name="Osman S."/>
            <person name="Markiewicz E."/>
            <person name="Oyono O.L."/>
            <person name="Patti C."/>
            <person name="Phunkhang P."/>
            <person name="Pierre F."/>
            <person name="Priest M."/>
            <person name="Raghuraman S."/>
            <person name="Rege F."/>
            <person name="Reyes R."/>
            <person name="Rise C."/>
            <person name="Rogov P."/>
            <person name="Ross K."/>
            <person name="Ryan E."/>
            <person name="Settipalli S."/>
            <person name="Shea T."/>
            <person name="Sherpa N."/>
            <person name="Shi L."/>
            <person name="Shih D."/>
            <person name="Sparrow T."/>
            <person name="Spaulding J."/>
            <person name="Stalker J."/>
            <person name="Stange-Thomann N."/>
            <person name="Stavropoulos S."/>
            <person name="Stone C."/>
            <person name="Strader C."/>
            <person name="Tesfaye S."/>
            <person name="Thomson T."/>
            <person name="Thoulutsang Y."/>
            <person name="Thoulutsang D."/>
            <person name="Topham K."/>
            <person name="Topping I."/>
            <person name="Tsamla T."/>
            <person name="Vassiliev H."/>
            <person name="Vo A."/>
            <person name="Wangchuk T."/>
            <person name="Wangdi T."/>
            <person name="Weiand M."/>
            <person name="Wilkinson J."/>
            <person name="Wilson A."/>
            <person name="Yadav S."/>
            <person name="Young G."/>
            <person name="Yu Q."/>
            <person name="Zembek L."/>
            <person name="Zhong D."/>
            <person name="Zimmer A."/>
            <person name="Zwirko Z."/>
            <person name="Jaffe D.B."/>
            <person name="Alvarez P."/>
            <person name="Brockman W."/>
            <person name="Butler J."/>
            <person name="Chin C."/>
            <person name="Gnerre S."/>
            <person name="Grabherr M."/>
            <person name="Kleber M."/>
            <person name="Mauceli E."/>
            <person name="MacCallum I."/>
        </authorList>
    </citation>
    <scope>NUCLEOTIDE SEQUENCE [LARGE SCALE GENOMIC DNA]</scope>
    <source>
        <strain evidence="3">Tucson 14030-0811.24</strain>
    </source>
</reference>
<feature type="transmembrane region" description="Helical" evidence="1">
    <location>
        <begin position="46"/>
        <end position="65"/>
    </location>
</feature>
<protein>
    <submittedName>
        <fullName evidence="2">Uncharacterized protein</fullName>
    </submittedName>
</protein>
<keyword evidence="1" id="KW-0812">Transmembrane</keyword>
<dbReference type="KEGG" id="dwi:6645196"/>
<sequence>MFVSLKISTCHRINDELMLMAHLDYTYTKENQSLKINATKMFGTRLGLVLSLAIVFSMMAVSIFGQNITEFLLHRQRRWLIFQNSGSIKFSIGPSMPIPLGDHVSFRSCVLSYTLQGGTYSMPTSPIWPWDKWESTFARSLNQMRRNIEIQTASGKVKYADDARLLVYNALEEYIGRRNDDMSIGRPCLLRSICENAQIHHHVGIFSEILNIVLSPGKADLDIAYHDAHTAGRGGVNCLTQYDACPRGLNFLDEFLVVENN</sequence>
<name>B4N3R2_DROWI</name>